<dbReference type="Pfam" id="PF03176">
    <property type="entry name" value="MMPL"/>
    <property type="match status" value="2"/>
</dbReference>
<proteinExistence type="inferred from homology"/>
<comment type="similarity">
    <text evidence="2">Belongs to the resistance-nodulation-cell division (RND) (TC 2.A.6) family. MmpL subfamily.</text>
</comment>
<evidence type="ECO:0000313" key="10">
    <source>
        <dbReference type="Proteomes" id="UP000199417"/>
    </source>
</evidence>
<feature type="transmembrane region" description="Helical" evidence="7">
    <location>
        <begin position="205"/>
        <end position="226"/>
    </location>
</feature>
<gene>
    <name evidence="9" type="ORF">SAMN05444580_101275</name>
</gene>
<name>A0A1G6MRR1_9NOCA</name>
<evidence type="ECO:0000256" key="3">
    <source>
        <dbReference type="ARBA" id="ARBA00022475"/>
    </source>
</evidence>
<dbReference type="RefSeq" id="WP_072844577.1">
    <property type="nucleotide sequence ID" value="NZ_FNAB01000001.1"/>
</dbReference>
<evidence type="ECO:0000256" key="1">
    <source>
        <dbReference type="ARBA" id="ARBA00004651"/>
    </source>
</evidence>
<dbReference type="SUPFAM" id="SSF82866">
    <property type="entry name" value="Multidrug efflux transporter AcrB transmembrane domain"/>
    <property type="match status" value="2"/>
</dbReference>
<feature type="domain" description="Membrane transport protein MMPL" evidence="8">
    <location>
        <begin position="398"/>
        <end position="704"/>
    </location>
</feature>
<protein>
    <submittedName>
        <fullName evidence="9">Putative drug exporter of the RND superfamily</fullName>
    </submittedName>
</protein>
<dbReference type="EMBL" id="FNAB01000001">
    <property type="protein sequence ID" value="SDC57897.1"/>
    <property type="molecule type" value="Genomic_DNA"/>
</dbReference>
<feature type="transmembrane region" description="Helical" evidence="7">
    <location>
        <begin position="531"/>
        <end position="550"/>
    </location>
</feature>
<feature type="transmembrane region" description="Helical" evidence="7">
    <location>
        <begin position="238"/>
        <end position="260"/>
    </location>
</feature>
<dbReference type="GO" id="GO:0005886">
    <property type="term" value="C:plasma membrane"/>
    <property type="evidence" value="ECO:0007669"/>
    <property type="project" value="UniProtKB-SubCell"/>
</dbReference>
<keyword evidence="4 7" id="KW-0812">Transmembrane</keyword>
<feature type="transmembrane region" description="Helical" evidence="7">
    <location>
        <begin position="639"/>
        <end position="660"/>
    </location>
</feature>
<evidence type="ECO:0000256" key="7">
    <source>
        <dbReference type="SAM" id="Phobius"/>
    </source>
</evidence>
<dbReference type="InterPro" id="IPR050545">
    <property type="entry name" value="Mycobact_MmpL"/>
</dbReference>
<evidence type="ECO:0000256" key="4">
    <source>
        <dbReference type="ARBA" id="ARBA00022692"/>
    </source>
</evidence>
<feature type="transmembrane region" description="Helical" evidence="7">
    <location>
        <begin position="368"/>
        <end position="388"/>
    </location>
</feature>
<sequence length="721" mass="75273">MFGKLARFVVHNPWKIIAAWIVAAVAVVAFAPTLGDVLNKEQSGFLPDTYESIEAQHLAEDQFAKTEDATATIVITRGDGQPLTAEDQAKVESLAATINSTGIERVVGAQTGPQSLAENRQVQLVSVGLQGMPDEKPVGEAVKEIREIGGTLDGSGLRMSVTGDAALMVDNEEAFKNAEAIIGLVTVLLIIGLLLVIYRSPVAALLPIVSVGIVSSIAPGIIALVAKGTGLQVDQSLQIILTVVLFGVGTDYILFLLFRFRERLRAGEEKTAALIHAVERVGEVIASAAGAIIVAFCALLLAVFGAFRSLGPGLAIGVGIMALASLTLIPAIVSLIGTKVFWPSKSWQQEPKGTVFARLGAFTGRRPGVVALVSGGLLVVLALGMFGFKTDYDQLGQLPSTTESARGIKDLQTGFPAGALNPTLVYLHATDGSPLDPAEVERVAQELASSPGIGGAMPASPEGGLGLISKDGSTAQINLLLDYSPQSNEALDAIGPLRDAAHAAAPEGTEVLVGGPTAAFTDIRDANNRDLSVIFPVAGVLIALILGLLLRSLVAPIYLMASVVLVFFSTMGATAFLFSVVGDRPGISFSLPIMLYLFVVAIGTDYNILMIARLREEAREGRDPREAARLGIEHGGPSVGAAGIILAGTFGSMLLSGIALMTEMGFAVALGILLSSFVMSMFLVPSITALLGHRAWWPGHGDAVASERELRPDEDTEPAAV</sequence>
<accession>A0A1G6MRR1</accession>
<dbReference type="PANTHER" id="PTHR33406">
    <property type="entry name" value="MEMBRANE PROTEIN MJ1562-RELATED"/>
    <property type="match status" value="1"/>
</dbReference>
<dbReference type="Proteomes" id="UP000199417">
    <property type="component" value="Unassembled WGS sequence"/>
</dbReference>
<feature type="transmembrane region" description="Helical" evidence="7">
    <location>
        <begin position="281"/>
        <end position="307"/>
    </location>
</feature>
<feature type="transmembrane region" description="Helical" evidence="7">
    <location>
        <begin position="666"/>
        <end position="691"/>
    </location>
</feature>
<dbReference type="STRING" id="168276.SAMN05444580_101275"/>
<evidence type="ECO:0000256" key="6">
    <source>
        <dbReference type="ARBA" id="ARBA00023136"/>
    </source>
</evidence>
<dbReference type="AlphaFoldDB" id="A0A1G6MRR1"/>
<feature type="transmembrane region" description="Helical" evidence="7">
    <location>
        <begin position="313"/>
        <end position="336"/>
    </location>
</feature>
<feature type="transmembrane region" description="Helical" evidence="7">
    <location>
        <begin position="593"/>
        <end position="612"/>
    </location>
</feature>
<evidence type="ECO:0000313" key="9">
    <source>
        <dbReference type="EMBL" id="SDC57897.1"/>
    </source>
</evidence>
<keyword evidence="3" id="KW-1003">Cell membrane</keyword>
<keyword evidence="6 7" id="KW-0472">Membrane</keyword>
<keyword evidence="10" id="KW-1185">Reference proteome</keyword>
<dbReference type="Gene3D" id="1.20.1640.10">
    <property type="entry name" value="Multidrug efflux transporter AcrB transmembrane domain"/>
    <property type="match status" value="2"/>
</dbReference>
<organism evidence="9 10">
    <name type="scientific">Rhodococcus tukisamuensis</name>
    <dbReference type="NCBI Taxonomy" id="168276"/>
    <lineage>
        <taxon>Bacteria</taxon>
        <taxon>Bacillati</taxon>
        <taxon>Actinomycetota</taxon>
        <taxon>Actinomycetes</taxon>
        <taxon>Mycobacteriales</taxon>
        <taxon>Nocardiaceae</taxon>
        <taxon>Rhodococcus</taxon>
    </lineage>
</organism>
<keyword evidence="5 7" id="KW-1133">Transmembrane helix</keyword>
<comment type="subcellular location">
    <subcellularLocation>
        <location evidence="1">Cell membrane</location>
        <topology evidence="1">Multi-pass membrane protein</topology>
    </subcellularLocation>
</comment>
<evidence type="ECO:0000256" key="2">
    <source>
        <dbReference type="ARBA" id="ARBA00010157"/>
    </source>
</evidence>
<dbReference type="InterPro" id="IPR004869">
    <property type="entry name" value="MMPL_dom"/>
</dbReference>
<dbReference type="PANTHER" id="PTHR33406:SF6">
    <property type="entry name" value="MEMBRANE PROTEIN YDGH-RELATED"/>
    <property type="match status" value="1"/>
</dbReference>
<feature type="domain" description="Membrane transport protein MMPL" evidence="8">
    <location>
        <begin position="46"/>
        <end position="369"/>
    </location>
</feature>
<feature type="transmembrane region" description="Helical" evidence="7">
    <location>
        <begin position="557"/>
        <end position="581"/>
    </location>
</feature>
<evidence type="ECO:0000256" key="5">
    <source>
        <dbReference type="ARBA" id="ARBA00022989"/>
    </source>
</evidence>
<reference evidence="9 10" key="1">
    <citation type="submission" date="2016-10" db="EMBL/GenBank/DDBJ databases">
        <authorList>
            <person name="de Groot N.N."/>
        </authorList>
    </citation>
    <scope>NUCLEOTIDE SEQUENCE [LARGE SCALE GENOMIC DNA]</scope>
    <source>
        <strain evidence="9 10">JCM 11308</strain>
    </source>
</reference>
<feature type="transmembrane region" description="Helical" evidence="7">
    <location>
        <begin position="180"/>
        <end position="198"/>
    </location>
</feature>
<evidence type="ECO:0000259" key="8">
    <source>
        <dbReference type="Pfam" id="PF03176"/>
    </source>
</evidence>